<dbReference type="InterPro" id="IPR037143">
    <property type="entry name" value="4-PPantetheinyl_Trfase_dom_sf"/>
</dbReference>
<dbReference type="InterPro" id="IPR014031">
    <property type="entry name" value="Ketoacyl_synth_C"/>
</dbReference>
<dbReference type="Pfam" id="PF01648">
    <property type="entry name" value="ACPS"/>
    <property type="match status" value="1"/>
</dbReference>
<organism evidence="18 19">
    <name type="scientific">Coccidioides posadasii RMSCC 3488</name>
    <dbReference type="NCBI Taxonomy" id="454284"/>
    <lineage>
        <taxon>Eukaryota</taxon>
        <taxon>Fungi</taxon>
        <taxon>Dikarya</taxon>
        <taxon>Ascomycota</taxon>
        <taxon>Pezizomycotina</taxon>
        <taxon>Eurotiomycetes</taxon>
        <taxon>Eurotiomycetidae</taxon>
        <taxon>Onygenales</taxon>
        <taxon>Onygenaceae</taxon>
        <taxon>Coccidioides</taxon>
    </lineage>
</organism>
<evidence type="ECO:0000256" key="1">
    <source>
        <dbReference type="ARBA" id="ARBA00007485"/>
    </source>
</evidence>
<dbReference type="Gene3D" id="3.40.50.720">
    <property type="entry name" value="NAD(P)-binding Rossmann-like Domain"/>
    <property type="match status" value="2"/>
</dbReference>
<feature type="binding site" evidence="14">
    <location>
        <position position="1763"/>
    </location>
    <ligand>
        <name>Mg(2+)</name>
        <dbReference type="ChEBI" id="CHEBI:18420"/>
    </ligand>
</feature>
<dbReference type="Gene3D" id="3.40.47.10">
    <property type="match status" value="2"/>
</dbReference>
<evidence type="ECO:0000256" key="8">
    <source>
        <dbReference type="ARBA" id="ARBA00023002"/>
    </source>
</evidence>
<dbReference type="VEuPathDB" id="FungiDB:CPAG_05041"/>
<evidence type="ECO:0000256" key="15">
    <source>
        <dbReference type="PIRSR" id="PIRSR000454-4"/>
    </source>
</evidence>
<dbReference type="InterPro" id="IPR050830">
    <property type="entry name" value="Fungal_FAS"/>
</dbReference>
<dbReference type="CDD" id="cd08950">
    <property type="entry name" value="KR_fFAS_SDR_c_like"/>
    <property type="match status" value="1"/>
</dbReference>
<dbReference type="InterPro" id="IPR047224">
    <property type="entry name" value="FAS_alpha_su_C"/>
</dbReference>
<dbReference type="PROSITE" id="PS00606">
    <property type="entry name" value="KS3_1"/>
    <property type="match status" value="1"/>
</dbReference>
<reference evidence="19" key="2">
    <citation type="journal article" date="2009" name="Genome Res.">
        <title>Comparative genomic analyses of the human fungal pathogens Coccidioides and their relatives.</title>
        <authorList>
            <person name="Sharpton T.J."/>
            <person name="Stajich J.E."/>
            <person name="Rounsley S.D."/>
            <person name="Gardner M.J."/>
            <person name="Wortman J.R."/>
            <person name="Jordar V.S."/>
            <person name="Maiti R."/>
            <person name="Kodira C.D."/>
            <person name="Neafsey D.E."/>
            <person name="Zeng Q."/>
            <person name="Hung C.-Y."/>
            <person name="McMahan C."/>
            <person name="Muszewska A."/>
            <person name="Grynberg M."/>
            <person name="Mandel M.A."/>
            <person name="Kellner E.M."/>
            <person name="Barker B.M."/>
            <person name="Galgiani J.N."/>
            <person name="Orbach M.J."/>
            <person name="Kirkland T.N."/>
            <person name="Cole G.T."/>
            <person name="Henn M.R."/>
            <person name="Birren B.W."/>
            <person name="Taylor J.W."/>
        </authorList>
    </citation>
    <scope>NUCLEOTIDE SEQUENCE [LARGE SCALE GENOMIC DNA]</scope>
    <source>
        <strain evidence="19">RMSCC 3488</strain>
    </source>
</reference>
<dbReference type="Gene3D" id="3.90.470.20">
    <property type="entry name" value="4'-phosphopantetheinyl transferase domain"/>
    <property type="match status" value="1"/>
</dbReference>
<sequence length="1881" mass="205747">MATLSYWRHERPHAISLIMSISSAGSIDLGNGVDSRKIAYHLLVELLACVPMTRLLAICLSALLIHQDGSHQFAFPVQWIDTQNVLFDRERSISRLVELGPSNILVNMARRTKDAKFTFQDTLLGIERLFLASTQDSKLIQYQYSTDEQTTASETLVESQATSVSTPELTTSAPSQPPVDRKPSPSAPVANSIPDVPATALEIIQAIIGCKLRKSIPQVPSTKTIKDLAAGKSTLQNEFLADLSNEFGNTPDGAEDLPLNALAESFNSSPDHLGKTISTLISRWVSSTMPARFNLNSIREHLQRRWGLGPGRQTTVVLITMTKAVAESMGQFPSIDAAKELLDTVTSSYAKACGLNLQEQASTSTVPSADIVLDTATLDKLTHEQKRLAMVQHKALASYLGIETCAHQDPLSESDNIHQSRLNLWISEFNEDFERRIQPRFNRRHQRRFNFWWNQVRMDVIKSWISLLSGQVKGQPEVRADINMWRRIANRSNEETIDLVKRLIDHSDRTGEFHPRLFHLGERVKCLIASSASHPPRASFSLPLTKPRTIIGEDGSIRCTEVPRDGFSDYVSLLKSGRALQFASLKTRVAGHWKVKSRMTEEFFRVISRVLTYGISFAGKVALVTGAGPGSIGAELVKGLIMGGAAVIVTTSRAIADSQAYFRKMYAEFGSRGSELYLLPFNQGSMRDCAELIQYIYSPSGLAKNIDILIPFAAIPEKGIEVDGIGAESEFAHRAMLVNVLRLIGHIAHMKSAEKIDCNPTQVLLPLSPNHGTFGGDGLYSETKLGLESLLNRISSESWGKQVSLCGVVIGWTRGTGLMESNDTLAETIEAHGGLTFSQEEMALNILSLLSPDVARMSEDKPILVDLGGNLQRLNGLESILKDARQSLRQRADIAKAIYEEDRRERSMATTETESEDGLHSKDRMSRCTLQMEFPRELDYHQDLEPLKHLTGMVDHSSTVVIVGFSELGPWGSSRTRFEMESQQQLSTEGYIELAWLMGLIKHVDINPPTGHYVGWVDAKSQERLSDGQVAQRFGDHIQQHCGIRIIEPEMAGGYDPHGKESLQEIAVEEDLPEFDATLATATAFKQKHGDYAVIRQLEEPDSFRVQIKAGARIMIPKKSPVPANYVAGQLPSGWTPARYGIPEDIVNQVDPVTLFALCCVSDAFLSAGIKNPMEIFHHIHVSEVGNFIGSSLGGTEKNREMFRDVYLDKTVPGDVLQETNLNTPAAWVNMLLLGSSGPIKTPVGACATSLESLDIGVDSLLAGKTKMCLVGGVDNFHEDEAHAFTMMKATVDTEDQFAQGRTPAEMSRPTAESRGGFVEALGGGVQILCTAELAISMGLPIYAVVSGSAMAADKISRSVPAPGQGVLTFAREAPEALQSPLLNLEYRREKLNASISQLLSGSNDKKIGHDSDDETELLSPTLTPGFVSPSGSSGDSVPDSDSLESYQNSIDGFDLAKESTLPAQINALRRQWGNQFRQFCPTISPMRASLATWGLGIDDIGIVSLHGTSTKANDVNELDALNKQMDHLGRKGPPLLAMCQKSVTGHPKAPAAAWMLNGCLQAMNTGTVPGNFNCDNIDPALRDFPHILVTTETIHVPEINAFLLDSFGFGQKGAQMVGVAPKYLLGTLEKDVYQVYAEKCATRKRQANQAFAHAVMSDSLVKAQTQPPYEKRDESRVLLDPLARVSTNPTSKKIYFDPANLHGTQPVMVRPEQPPQDHITLPEPSPINDVPAAKISISDITGDVLRSLPQDVKIRSIGVDIEAVSTFDYDSNPLFIQRNFTPAEQAFAQACRDPHMALIGRWCAKEAVFKSLGVKSKGAGAPMKEIEVKSDRNGAPKVVLHGAALRTARQANISNVIVSLSYSEGNVIAVAVSLNTPESL</sequence>
<dbReference type="GO" id="GO:0000287">
    <property type="term" value="F:magnesium ion binding"/>
    <property type="evidence" value="ECO:0007669"/>
    <property type="project" value="InterPro"/>
</dbReference>
<feature type="region of interest" description="Disordered" evidence="16">
    <location>
        <begin position="902"/>
        <end position="922"/>
    </location>
</feature>
<keyword evidence="3" id="KW-0597">Phosphoprotein</keyword>
<dbReference type="SMART" id="SM00825">
    <property type="entry name" value="PKS_KS"/>
    <property type="match status" value="1"/>
</dbReference>
<dbReference type="GO" id="GO:0004321">
    <property type="term" value="F:fatty-acyl-CoA synthase activity"/>
    <property type="evidence" value="ECO:0007669"/>
    <property type="project" value="UniProtKB-EC"/>
</dbReference>
<evidence type="ECO:0000256" key="13">
    <source>
        <dbReference type="PIRSR" id="PIRSR000454-1"/>
    </source>
</evidence>
<evidence type="ECO:0000256" key="12">
    <source>
        <dbReference type="PIRNR" id="PIRNR000454"/>
    </source>
</evidence>
<dbReference type="InterPro" id="IPR004568">
    <property type="entry name" value="Ppantetheine-prot_Trfase_dom"/>
</dbReference>
<feature type="binding site" evidence="14">
    <location>
        <position position="1862"/>
    </location>
    <ligand>
        <name>Mg(2+)</name>
        <dbReference type="ChEBI" id="CHEBI:18420"/>
    </ligand>
</feature>
<name>A0A0J6IAR1_COCPO</name>
<dbReference type="PIRSF" id="PIRSF000454">
    <property type="entry name" value="FAS_yeast_alpha"/>
    <property type="match status" value="1"/>
</dbReference>
<dbReference type="OrthoDB" id="4251012at2759"/>
<dbReference type="SUPFAM" id="SSF56214">
    <property type="entry name" value="4'-phosphopantetheinyl transferase"/>
    <property type="match status" value="1"/>
</dbReference>
<evidence type="ECO:0000313" key="18">
    <source>
        <dbReference type="EMBL" id="KMM68717.1"/>
    </source>
</evidence>
<dbReference type="Pfam" id="PF00109">
    <property type="entry name" value="ketoacyl-synt"/>
    <property type="match status" value="1"/>
</dbReference>
<feature type="binding site" evidence="14">
    <location>
        <position position="1761"/>
    </location>
    <ligand>
        <name>Mg(2+)</name>
        <dbReference type="ChEBI" id="CHEBI:18420"/>
    </ligand>
</feature>
<keyword evidence="2 12" id="KW-0596">Phosphopantetheine</keyword>
<dbReference type="Pfam" id="PF18325">
    <property type="entry name" value="Fas_alpha_ACP"/>
    <property type="match status" value="1"/>
</dbReference>
<dbReference type="GO" id="GO:0004316">
    <property type="term" value="F:3-oxoacyl-[acyl-carrier-protein] reductase (NADPH) activity"/>
    <property type="evidence" value="ECO:0007669"/>
    <property type="project" value="UniProtKB-EC"/>
</dbReference>
<keyword evidence="4 12" id="KW-0808">Transferase</keyword>
<dbReference type="Gene3D" id="3.30.70.2490">
    <property type="match status" value="1"/>
</dbReference>
<feature type="active site" description="For beta-ketoacyl synthase activity" evidence="13">
    <location>
        <position position="1247"/>
    </location>
</feature>
<dbReference type="Proteomes" id="UP000054567">
    <property type="component" value="Unassembled WGS sequence"/>
</dbReference>
<keyword evidence="9" id="KW-0511">Multifunctional enzyme</keyword>
<evidence type="ECO:0000256" key="9">
    <source>
        <dbReference type="ARBA" id="ARBA00023268"/>
    </source>
</evidence>
<dbReference type="GO" id="GO:0042759">
    <property type="term" value="P:long-chain fatty acid biosynthetic process"/>
    <property type="evidence" value="ECO:0007669"/>
    <property type="project" value="UniProtKB-UniRule"/>
</dbReference>
<dbReference type="GO" id="GO:0008897">
    <property type="term" value="F:holo-[acyl-carrier-protein] synthase activity"/>
    <property type="evidence" value="ECO:0007669"/>
    <property type="project" value="InterPro"/>
</dbReference>
<feature type="modified residue" description="O-(pantetheine 4'-phosphoryl)serine" evidence="15">
    <location>
        <position position="233"/>
    </location>
</feature>
<dbReference type="InterPro" id="IPR020841">
    <property type="entry name" value="PKS_Beta-ketoAc_synthase_dom"/>
</dbReference>
<evidence type="ECO:0000313" key="19">
    <source>
        <dbReference type="Proteomes" id="UP000054567"/>
    </source>
</evidence>
<evidence type="ECO:0000256" key="4">
    <source>
        <dbReference type="ARBA" id="ARBA00022679"/>
    </source>
</evidence>
<dbReference type="InterPro" id="IPR008278">
    <property type="entry name" value="4-PPantetheinyl_Trfase_dom"/>
</dbReference>
<comment type="similarity">
    <text evidence="1 12">Belongs to the thiolase-like superfamily. Fungal fatty acid synthetase subunit alpha family.</text>
</comment>
<dbReference type="CDD" id="cd00828">
    <property type="entry name" value="elong_cond_enzymes"/>
    <property type="match status" value="1"/>
</dbReference>
<dbReference type="GO" id="GO:0004312">
    <property type="term" value="F:fatty acid synthase activity"/>
    <property type="evidence" value="ECO:0007669"/>
    <property type="project" value="InterPro"/>
</dbReference>
<gene>
    <name evidence="18" type="ORF">CPAG_05041</name>
</gene>
<dbReference type="InterPro" id="IPR016039">
    <property type="entry name" value="Thiolase-like"/>
</dbReference>
<keyword evidence="7" id="KW-0521">NADP</keyword>
<dbReference type="InterPro" id="IPR036291">
    <property type="entry name" value="NAD(P)-bd_dom_sf"/>
</dbReference>
<dbReference type="PROSITE" id="PS52004">
    <property type="entry name" value="KS3_2"/>
    <property type="match status" value="1"/>
</dbReference>
<evidence type="ECO:0000256" key="14">
    <source>
        <dbReference type="PIRSR" id="PIRSR000454-3"/>
    </source>
</evidence>
<evidence type="ECO:0000256" key="10">
    <source>
        <dbReference type="ARBA" id="ARBA00048237"/>
    </source>
</evidence>
<dbReference type="InterPro" id="IPR041550">
    <property type="entry name" value="FASI_helical"/>
</dbReference>
<reference evidence="18 19" key="1">
    <citation type="submission" date="2007-06" db="EMBL/GenBank/DDBJ databases">
        <title>The Genome Sequence of Coccidioides posadasii RMSCC_3488.</title>
        <authorList>
            <consortium name="Coccidioides Genome Resources Consortium"/>
            <consortium name="The Broad Institute Genome Sequencing Platform"/>
            <person name="Henn M.R."/>
            <person name="Sykes S."/>
            <person name="Young S."/>
            <person name="Jaffe D."/>
            <person name="Berlin A."/>
            <person name="Alvarez P."/>
            <person name="Butler J."/>
            <person name="Gnerre S."/>
            <person name="Grabherr M."/>
            <person name="Mauceli E."/>
            <person name="Brockman W."/>
            <person name="Kodira C."/>
            <person name="Alvarado L."/>
            <person name="Zeng Q."/>
            <person name="Crawford M."/>
            <person name="Antoine C."/>
            <person name="Devon K."/>
            <person name="Galgiani J."/>
            <person name="Orsborn K."/>
            <person name="Lewis M.L."/>
            <person name="Nusbaum C."/>
            <person name="Galagan J."/>
            <person name="Birren B."/>
        </authorList>
    </citation>
    <scope>NUCLEOTIDE SEQUENCE [LARGE SCALE GENOMIC DNA]</scope>
    <source>
        <strain evidence="18 19">RMSCC 3488</strain>
    </source>
</reference>
<dbReference type="InterPro" id="IPR040899">
    <property type="entry name" value="Fas_alpha_ACP"/>
</dbReference>
<protein>
    <submittedName>
        <fullName evidence="18">Fatty acid synthase subunit alpha reductase</fullName>
    </submittedName>
</protein>
<accession>A0A0J6IAR1</accession>
<dbReference type="NCBIfam" id="TIGR00556">
    <property type="entry name" value="pantethn_trn"/>
    <property type="match status" value="1"/>
</dbReference>
<proteinExistence type="inferred from homology"/>
<dbReference type="GO" id="GO:0004315">
    <property type="term" value="F:3-oxoacyl-[acyl-carrier-protein] synthase activity"/>
    <property type="evidence" value="ECO:0007669"/>
    <property type="project" value="InterPro"/>
</dbReference>
<feature type="region of interest" description="Disordered" evidence="16">
    <location>
        <begin position="151"/>
        <end position="191"/>
    </location>
</feature>
<dbReference type="InterPro" id="IPR018201">
    <property type="entry name" value="Ketoacyl_synth_AS"/>
</dbReference>
<feature type="compositionally biased region" description="Polar residues" evidence="16">
    <location>
        <begin position="151"/>
        <end position="174"/>
    </location>
</feature>
<dbReference type="InterPro" id="IPR014030">
    <property type="entry name" value="Ketoacyl_synth_N"/>
</dbReference>
<feature type="compositionally biased region" description="Low complexity" evidence="16">
    <location>
        <begin position="1428"/>
        <end position="1441"/>
    </location>
</feature>
<dbReference type="Pfam" id="PF18314">
    <property type="entry name" value="FAS_I_H"/>
    <property type="match status" value="1"/>
</dbReference>
<keyword evidence="8" id="KW-0560">Oxidoreductase</keyword>
<dbReference type="GO" id="GO:0044550">
    <property type="term" value="P:secondary metabolite biosynthetic process"/>
    <property type="evidence" value="ECO:0007669"/>
    <property type="project" value="UniProtKB-ARBA"/>
</dbReference>
<evidence type="ECO:0000259" key="17">
    <source>
        <dbReference type="PROSITE" id="PS52004"/>
    </source>
</evidence>
<dbReference type="Gene3D" id="3.90.25.70">
    <property type="match status" value="1"/>
</dbReference>
<dbReference type="PANTHER" id="PTHR10982:SF21">
    <property type="entry name" value="FATTY ACID SYNTHASE SUBUNIT BETA"/>
    <property type="match status" value="1"/>
</dbReference>
<comment type="catalytic activity">
    <reaction evidence="11">
        <text>a (3R)-hydroxyacyl-[ACP] + NADP(+) = a 3-oxoacyl-[ACP] + NADPH + H(+)</text>
        <dbReference type="Rhea" id="RHEA:17397"/>
        <dbReference type="Rhea" id="RHEA-COMP:9916"/>
        <dbReference type="Rhea" id="RHEA-COMP:9945"/>
        <dbReference type="ChEBI" id="CHEBI:15378"/>
        <dbReference type="ChEBI" id="CHEBI:57783"/>
        <dbReference type="ChEBI" id="CHEBI:58349"/>
        <dbReference type="ChEBI" id="CHEBI:78776"/>
        <dbReference type="ChEBI" id="CHEBI:78827"/>
        <dbReference type="EC" id="1.1.1.100"/>
    </reaction>
</comment>
<evidence type="ECO:0000256" key="2">
    <source>
        <dbReference type="ARBA" id="ARBA00022450"/>
    </source>
</evidence>
<dbReference type="InterPro" id="IPR026025">
    <property type="entry name" value="FAS_alpha_yeast"/>
</dbReference>
<evidence type="ECO:0000256" key="16">
    <source>
        <dbReference type="SAM" id="MobiDB-lite"/>
    </source>
</evidence>
<dbReference type="PANTHER" id="PTHR10982">
    <property type="entry name" value="MALONYL COA-ACYL CARRIER PROTEIN TRANSACYLASE"/>
    <property type="match status" value="1"/>
</dbReference>
<dbReference type="EMBL" id="DS268111">
    <property type="protein sequence ID" value="KMM68717.1"/>
    <property type="molecule type" value="Genomic_DNA"/>
</dbReference>
<evidence type="ECO:0000256" key="11">
    <source>
        <dbReference type="ARBA" id="ARBA00048508"/>
    </source>
</evidence>
<feature type="domain" description="Ketosynthase family 3 (KS3)" evidence="17">
    <location>
        <begin position="1060"/>
        <end position="1621"/>
    </location>
</feature>
<dbReference type="SUPFAM" id="SSF53901">
    <property type="entry name" value="Thiolase-like"/>
    <property type="match status" value="2"/>
</dbReference>
<dbReference type="Pfam" id="PF02801">
    <property type="entry name" value="Ketoacyl-synt_C"/>
    <property type="match status" value="1"/>
</dbReference>
<reference evidence="19" key="3">
    <citation type="journal article" date="2010" name="Genome Res.">
        <title>Population genomic sequencing of Coccidioides fungi reveals recent hybridization and transposon control.</title>
        <authorList>
            <person name="Neafsey D.E."/>
            <person name="Barker B.M."/>
            <person name="Sharpton T.J."/>
            <person name="Stajich J.E."/>
            <person name="Park D.J."/>
            <person name="Whiston E."/>
            <person name="Hung C.-Y."/>
            <person name="McMahan C."/>
            <person name="White J."/>
            <person name="Sykes S."/>
            <person name="Heiman D."/>
            <person name="Young S."/>
            <person name="Zeng Q."/>
            <person name="Abouelleil A."/>
            <person name="Aftuck L."/>
            <person name="Bessette D."/>
            <person name="Brown A."/>
            <person name="FitzGerald M."/>
            <person name="Lui A."/>
            <person name="Macdonald J.P."/>
            <person name="Priest M."/>
            <person name="Orbach M.J."/>
            <person name="Galgiani J.N."/>
            <person name="Kirkland T.N."/>
            <person name="Cole G.T."/>
            <person name="Birren B.W."/>
            <person name="Henn M.R."/>
            <person name="Taylor J.W."/>
            <person name="Rounsley S.D."/>
        </authorList>
    </citation>
    <scope>NUCLEOTIDE SEQUENCE [LARGE SCALE GENOMIC DNA]</scope>
    <source>
        <strain evidence="19">RMSCC 3488</strain>
    </source>
</reference>
<evidence type="ECO:0000256" key="5">
    <source>
        <dbReference type="ARBA" id="ARBA00022723"/>
    </source>
</evidence>
<comment type="catalytic activity">
    <reaction evidence="10">
        <text>acetyl-CoA + n malonyl-CoA + 2n NADPH + 4n H(+) = a long-chain-acyl-CoA + n CoA + n CO2 + 2n NADP(+).</text>
        <dbReference type="EC" id="2.3.1.86"/>
    </reaction>
</comment>
<dbReference type="SUPFAM" id="SSF51735">
    <property type="entry name" value="NAD(P)-binding Rossmann-fold domains"/>
    <property type="match status" value="1"/>
</dbReference>
<dbReference type="GO" id="GO:0005835">
    <property type="term" value="C:fatty acid synthase complex"/>
    <property type="evidence" value="ECO:0007669"/>
    <property type="project" value="InterPro"/>
</dbReference>
<keyword evidence="6 14" id="KW-0460">Magnesium</keyword>
<dbReference type="FunFam" id="3.90.25.70:FF:000001">
    <property type="entry name" value="Fatty acid synthase subunit alpha"/>
    <property type="match status" value="1"/>
</dbReference>
<keyword evidence="5 14" id="KW-0479">Metal-binding</keyword>
<evidence type="ECO:0000256" key="6">
    <source>
        <dbReference type="ARBA" id="ARBA00022842"/>
    </source>
</evidence>
<feature type="region of interest" description="Disordered" evidence="16">
    <location>
        <begin position="1403"/>
        <end position="1445"/>
    </location>
</feature>
<evidence type="ECO:0000256" key="3">
    <source>
        <dbReference type="ARBA" id="ARBA00022553"/>
    </source>
</evidence>
<evidence type="ECO:0000256" key="7">
    <source>
        <dbReference type="ARBA" id="ARBA00022857"/>
    </source>
</evidence>